<gene>
    <name evidence="4" type="ORF">M430DRAFT_84455</name>
</gene>
<dbReference type="InterPro" id="IPR002347">
    <property type="entry name" value="SDR_fam"/>
</dbReference>
<dbReference type="RefSeq" id="XP_024718528.1">
    <property type="nucleotide sequence ID" value="XM_024869619.1"/>
</dbReference>
<dbReference type="PANTHER" id="PTHR43477">
    <property type="entry name" value="DIHYDROANTICAPSIN 7-DEHYDROGENASE"/>
    <property type="match status" value="1"/>
</dbReference>
<dbReference type="SUPFAM" id="SSF51735">
    <property type="entry name" value="NAD(P)-binding Rossmann-fold domains"/>
    <property type="match status" value="1"/>
</dbReference>
<dbReference type="InterPro" id="IPR036291">
    <property type="entry name" value="NAD(P)-bd_dom_sf"/>
</dbReference>
<dbReference type="STRING" id="857342.A0A2T3AV31"/>
<dbReference type="PANTHER" id="PTHR43477:SF1">
    <property type="entry name" value="DIHYDROANTICAPSIN 7-DEHYDROGENASE"/>
    <property type="match status" value="1"/>
</dbReference>
<dbReference type="PRINTS" id="PR00081">
    <property type="entry name" value="GDHRDH"/>
</dbReference>
<evidence type="ECO:0000313" key="5">
    <source>
        <dbReference type="Proteomes" id="UP000241818"/>
    </source>
</evidence>
<evidence type="ECO:0000256" key="2">
    <source>
        <dbReference type="ARBA" id="ARBA00022857"/>
    </source>
</evidence>
<dbReference type="EMBL" id="KZ679015">
    <property type="protein sequence ID" value="PSS12530.1"/>
    <property type="molecule type" value="Genomic_DNA"/>
</dbReference>
<dbReference type="OrthoDB" id="294295at2759"/>
<dbReference type="Gene3D" id="3.40.50.720">
    <property type="entry name" value="NAD(P)-binding Rossmann-like Domain"/>
    <property type="match status" value="1"/>
</dbReference>
<keyword evidence="5" id="KW-1185">Reference proteome</keyword>
<evidence type="ECO:0000256" key="1">
    <source>
        <dbReference type="ARBA" id="ARBA00006484"/>
    </source>
</evidence>
<evidence type="ECO:0000256" key="3">
    <source>
        <dbReference type="ARBA" id="ARBA00023002"/>
    </source>
</evidence>
<dbReference type="AlphaFoldDB" id="A0A2T3AV31"/>
<organism evidence="4 5">
    <name type="scientific">Amorphotheca resinae ATCC 22711</name>
    <dbReference type="NCBI Taxonomy" id="857342"/>
    <lineage>
        <taxon>Eukaryota</taxon>
        <taxon>Fungi</taxon>
        <taxon>Dikarya</taxon>
        <taxon>Ascomycota</taxon>
        <taxon>Pezizomycotina</taxon>
        <taxon>Leotiomycetes</taxon>
        <taxon>Helotiales</taxon>
        <taxon>Amorphothecaceae</taxon>
        <taxon>Amorphotheca</taxon>
    </lineage>
</organism>
<protein>
    <submittedName>
        <fullName evidence="4">Uncharacterized protein</fullName>
    </submittedName>
</protein>
<dbReference type="InParanoid" id="A0A2T3AV31"/>
<reference evidence="4 5" key="1">
    <citation type="journal article" date="2018" name="New Phytol.">
        <title>Comparative genomics and transcriptomics depict ericoid mycorrhizal fungi as versatile saprotrophs and plant mutualists.</title>
        <authorList>
            <person name="Martino E."/>
            <person name="Morin E."/>
            <person name="Grelet G.A."/>
            <person name="Kuo A."/>
            <person name="Kohler A."/>
            <person name="Daghino S."/>
            <person name="Barry K.W."/>
            <person name="Cichocki N."/>
            <person name="Clum A."/>
            <person name="Dockter R.B."/>
            <person name="Hainaut M."/>
            <person name="Kuo R.C."/>
            <person name="LaButti K."/>
            <person name="Lindahl B.D."/>
            <person name="Lindquist E.A."/>
            <person name="Lipzen A."/>
            <person name="Khouja H.R."/>
            <person name="Magnuson J."/>
            <person name="Murat C."/>
            <person name="Ohm R.A."/>
            <person name="Singer S.W."/>
            <person name="Spatafora J.W."/>
            <person name="Wang M."/>
            <person name="Veneault-Fourrey C."/>
            <person name="Henrissat B."/>
            <person name="Grigoriev I.V."/>
            <person name="Martin F.M."/>
            <person name="Perotto S."/>
        </authorList>
    </citation>
    <scope>NUCLEOTIDE SEQUENCE [LARGE SCALE GENOMIC DNA]</scope>
    <source>
        <strain evidence="4 5">ATCC 22711</strain>
    </source>
</reference>
<keyword evidence="3" id="KW-0560">Oxidoreductase</keyword>
<evidence type="ECO:0000313" key="4">
    <source>
        <dbReference type="EMBL" id="PSS12530.1"/>
    </source>
</evidence>
<accession>A0A2T3AV31</accession>
<feature type="non-terminal residue" evidence="4">
    <location>
        <position position="1"/>
    </location>
</feature>
<proteinExistence type="inferred from homology"/>
<dbReference type="GeneID" id="36577700"/>
<sequence length="256" mass="26513">GKYASKLSGARILILGGTSGIGFCVAEACVEQNATVIVSSSSPAKISKAIERLKTSYPDKSANISGHPCDLSKPALLDANLSALLNTVTDGAKAKLDHIVYTSGDALQIVPLSEYTIENMYAAGTVRFFGPLLVGKLAPAFMNPGPTSSITFTGGTNSDKPNKGWVVVAAYGAGMEGIARGLAVDLAPLRVNMVSPGATHTELFGDIPDAVLQSFAAGTLTNTVGKPEDVAEAYVYAMRDRFITGTVISTDGGRLL</sequence>
<keyword evidence="2" id="KW-0521">NADP</keyword>
<dbReference type="InterPro" id="IPR057571">
    <property type="entry name" value="SDR_PhqE-like"/>
</dbReference>
<dbReference type="GO" id="GO:0016491">
    <property type="term" value="F:oxidoreductase activity"/>
    <property type="evidence" value="ECO:0007669"/>
    <property type="project" value="UniProtKB-KW"/>
</dbReference>
<comment type="similarity">
    <text evidence="1">Belongs to the short-chain dehydrogenases/reductases (SDR) family.</text>
</comment>
<feature type="non-terminal residue" evidence="4">
    <location>
        <position position="256"/>
    </location>
</feature>
<dbReference type="Proteomes" id="UP000241818">
    <property type="component" value="Unassembled WGS sequence"/>
</dbReference>
<dbReference type="Pfam" id="PF23441">
    <property type="entry name" value="SDR"/>
    <property type="match status" value="1"/>
</dbReference>
<dbReference type="InterPro" id="IPR051122">
    <property type="entry name" value="SDR_DHRS6-like"/>
</dbReference>
<name>A0A2T3AV31_AMORE</name>